<name>A1S836_SHEAM</name>
<keyword evidence="2" id="KW-0175">Coiled coil</keyword>
<keyword evidence="1" id="KW-0802">TPR repeat</keyword>
<dbReference type="HOGENOM" id="CLU_340603_0_0_6"/>
<dbReference type="STRING" id="326297.Sama_2337"/>
<keyword evidence="5" id="KW-1185">Reference proteome</keyword>
<sequence length="826" mass="93060">MSIESSVTPIFSVTQFGETYLPSVNRTLFENQPSEKLFEREYPNLFTKENHLYVIVGTDSGLLANYVLEHKLPKGSRYLFVELESVMALMNIEIPENVKDRVKVHSLATFAEAIEQDPIPVYFIKKATRTYKSQAAKYAYITEYVSLLSNVEKIMEQQTFVHSETLNQKLFVKRQLENVADNLVPAKVLSESFSGKSCIILAGGPSLDESLPWVINHQEELVIFAVSRICRQLCSIGLIPDIVVSVDPYEASFDVSKEMLTLPESVLFINSNHIEPRLLANWRGPSVYTGSYLPWNSEETDANISTVGPTVTNAAVKVAASMGFEQILLAGTDLCFSSSGDTHAKGSLEAAAGANMSIIGDWVDTYNGSKAETSIQMVHAREALEYEVTQLQAGQKIFNLSAQAAMVKGIEHRPTSNIQLSGPLEKSTVITKLTQPPPRKERIQKISDAKIQLNKAYESLKSIHDASVEALKINTVLKTTKSSHSDAYYRSLLGRIDKIEQQLSERYSSMYQFIKFFGYAEFTQFLTPTDSSEWQRKDLFFMSDAYYRAVRSSAEQLIQLISQAQEKVSLRLEELSPNANSGVLFRKWAEYQEFGRAMIWQKANMGILSGLQLGQIQALNEKFNELIHQKSNYSKRIEKSHSKLDQVERKLLLLQSTHNGFGLSQLAAILKSRAATDKEAGRLYRLADCFYHQLKGEHSLALGTLLKLDESQLTEREFKEMASLGLKVQKPEISLLALDKLIEYSDEYYPLYASVLKLTGQYQHAAETYLEYLNKYPGDVVTWIKFGQFMVEAGERDMAISAFHQAEQADPGNAVAKQYLSELYHQ</sequence>
<feature type="domain" description="6-hydroxymethylpterin diphosphokinase MptE-like" evidence="3">
    <location>
        <begin position="173"/>
        <end position="337"/>
    </location>
</feature>
<proteinExistence type="predicted"/>
<dbReference type="PROSITE" id="PS50005">
    <property type="entry name" value="TPR"/>
    <property type="match status" value="1"/>
</dbReference>
<dbReference type="Gene3D" id="1.25.40.10">
    <property type="entry name" value="Tetratricopeptide repeat domain"/>
    <property type="match status" value="1"/>
</dbReference>
<dbReference type="PANTHER" id="PTHR41786:SF1">
    <property type="entry name" value="6-HYDROXYMETHYLPTERIN DIPHOSPHOKINASE MPTE-LIKE DOMAIN-CONTAINING PROTEIN"/>
    <property type="match status" value="1"/>
</dbReference>
<dbReference type="RefSeq" id="WP_011760450.1">
    <property type="nucleotide sequence ID" value="NC_008700.1"/>
</dbReference>
<dbReference type="Pfam" id="PF01973">
    <property type="entry name" value="MptE-like"/>
    <property type="match status" value="1"/>
</dbReference>
<feature type="coiled-coil region" evidence="2">
    <location>
        <begin position="616"/>
        <end position="650"/>
    </location>
</feature>
<accession>A1S836</accession>
<dbReference type="Proteomes" id="UP000009175">
    <property type="component" value="Chromosome"/>
</dbReference>
<evidence type="ECO:0000256" key="1">
    <source>
        <dbReference type="PROSITE-ProRule" id="PRU00339"/>
    </source>
</evidence>
<dbReference type="InterPro" id="IPR011990">
    <property type="entry name" value="TPR-like_helical_dom_sf"/>
</dbReference>
<evidence type="ECO:0000313" key="4">
    <source>
        <dbReference type="EMBL" id="ABM00543.1"/>
    </source>
</evidence>
<evidence type="ECO:0000313" key="5">
    <source>
        <dbReference type="Proteomes" id="UP000009175"/>
    </source>
</evidence>
<dbReference type="AlphaFoldDB" id="A1S836"/>
<gene>
    <name evidence="4" type="ordered locus">Sama_2337</name>
</gene>
<organism evidence="4 5">
    <name type="scientific">Shewanella amazonensis (strain ATCC BAA-1098 / SB2B)</name>
    <dbReference type="NCBI Taxonomy" id="326297"/>
    <lineage>
        <taxon>Bacteria</taxon>
        <taxon>Pseudomonadati</taxon>
        <taxon>Pseudomonadota</taxon>
        <taxon>Gammaproteobacteria</taxon>
        <taxon>Alteromonadales</taxon>
        <taxon>Shewanellaceae</taxon>
        <taxon>Shewanella</taxon>
    </lineage>
</organism>
<dbReference type="eggNOG" id="COG2604">
    <property type="taxonomic scope" value="Bacteria"/>
</dbReference>
<reference evidence="4 5" key="1">
    <citation type="submission" date="2006-12" db="EMBL/GenBank/DDBJ databases">
        <title>Complete sequence of Shewanella amazonensis SB2B.</title>
        <authorList>
            <consortium name="US DOE Joint Genome Institute"/>
            <person name="Copeland A."/>
            <person name="Lucas S."/>
            <person name="Lapidus A."/>
            <person name="Barry K."/>
            <person name="Detter J.C."/>
            <person name="Glavina del Rio T."/>
            <person name="Hammon N."/>
            <person name="Israni S."/>
            <person name="Dalin E."/>
            <person name="Tice H."/>
            <person name="Pitluck S."/>
            <person name="Munk A.C."/>
            <person name="Brettin T."/>
            <person name="Bruce D."/>
            <person name="Han C."/>
            <person name="Tapia R."/>
            <person name="Gilna P."/>
            <person name="Schmutz J."/>
            <person name="Larimer F."/>
            <person name="Land M."/>
            <person name="Hauser L."/>
            <person name="Kyrpides N."/>
            <person name="Mikhailova N."/>
            <person name="Fredrickson J."/>
            <person name="Richardson P."/>
        </authorList>
    </citation>
    <scope>NUCLEOTIDE SEQUENCE [LARGE SCALE GENOMIC DNA]</scope>
    <source>
        <strain evidence="5">ATCC BAA-1098 / SB2B</strain>
    </source>
</reference>
<evidence type="ECO:0000259" key="3">
    <source>
        <dbReference type="Pfam" id="PF01973"/>
    </source>
</evidence>
<dbReference type="PANTHER" id="PTHR41786">
    <property type="entry name" value="MOTILITY ACCESSORY FACTOR MAF"/>
    <property type="match status" value="1"/>
</dbReference>
<protein>
    <recommendedName>
        <fullName evidence="3">6-hydroxymethylpterin diphosphokinase MptE-like domain-containing protein</fullName>
    </recommendedName>
</protein>
<dbReference type="SUPFAM" id="SSF48452">
    <property type="entry name" value="TPR-like"/>
    <property type="match status" value="1"/>
</dbReference>
<dbReference type="InterPro" id="IPR019734">
    <property type="entry name" value="TPR_rpt"/>
</dbReference>
<evidence type="ECO:0000256" key="2">
    <source>
        <dbReference type="SAM" id="Coils"/>
    </source>
</evidence>
<dbReference type="KEGG" id="saz:Sama_2337"/>
<dbReference type="OrthoDB" id="9146744at2"/>
<feature type="repeat" description="TPR" evidence="1">
    <location>
        <begin position="780"/>
        <end position="813"/>
    </location>
</feature>
<dbReference type="InterPro" id="IPR002826">
    <property type="entry name" value="MptE-like"/>
</dbReference>
<dbReference type="EMBL" id="CP000507">
    <property type="protein sequence ID" value="ABM00543.1"/>
    <property type="molecule type" value="Genomic_DNA"/>
</dbReference>